<dbReference type="AlphaFoldDB" id="A0A1I7LB98"/>
<evidence type="ECO:0000313" key="3">
    <source>
        <dbReference type="Proteomes" id="UP000183508"/>
    </source>
</evidence>
<dbReference type="Proteomes" id="UP000183508">
    <property type="component" value="Unassembled WGS sequence"/>
</dbReference>
<evidence type="ECO:0000256" key="1">
    <source>
        <dbReference type="SAM" id="Phobius"/>
    </source>
</evidence>
<dbReference type="RefSeq" id="WP_074956475.1">
    <property type="nucleotide sequence ID" value="NZ_FPBV01000033.1"/>
</dbReference>
<organism evidence="2 3">
    <name type="scientific">Alicyclobacillus macrosporangiidus</name>
    <dbReference type="NCBI Taxonomy" id="392015"/>
    <lineage>
        <taxon>Bacteria</taxon>
        <taxon>Bacillati</taxon>
        <taxon>Bacillota</taxon>
        <taxon>Bacilli</taxon>
        <taxon>Bacillales</taxon>
        <taxon>Alicyclobacillaceae</taxon>
        <taxon>Alicyclobacillus</taxon>
    </lineage>
</organism>
<sequence>MQATLAVGVLIFLSGVFWWGSRLVERNEILLRTRKFFGDVLQVRNKTSYWQRYLTKLQTDLNRIGIKMDVHHFARYVPVVGILFIGIARLVFGVPVWIGVIMVVLLLLLPRQIVAELSSRYVVKLRKRLLLKSQVVV</sequence>
<evidence type="ECO:0000313" key="2">
    <source>
        <dbReference type="EMBL" id="SFV07032.1"/>
    </source>
</evidence>
<gene>
    <name evidence="2" type="ORF">SAMN05421543_13312</name>
</gene>
<feature type="transmembrane region" description="Helical" evidence="1">
    <location>
        <begin position="6"/>
        <end position="24"/>
    </location>
</feature>
<accession>A0A1I7LB98</accession>
<keyword evidence="3" id="KW-1185">Reference proteome</keyword>
<feature type="transmembrane region" description="Helical" evidence="1">
    <location>
        <begin position="98"/>
        <end position="123"/>
    </location>
</feature>
<feature type="transmembrane region" description="Helical" evidence="1">
    <location>
        <begin position="73"/>
        <end position="92"/>
    </location>
</feature>
<keyword evidence="1" id="KW-0472">Membrane</keyword>
<protein>
    <submittedName>
        <fullName evidence="2">Uncharacterized protein</fullName>
    </submittedName>
</protein>
<reference evidence="3" key="1">
    <citation type="submission" date="2016-10" db="EMBL/GenBank/DDBJ databases">
        <authorList>
            <person name="Varghese N."/>
        </authorList>
    </citation>
    <scope>NUCLEOTIDE SEQUENCE [LARGE SCALE GENOMIC DNA]</scope>
    <source>
        <strain evidence="3">DSM 17980</strain>
    </source>
</reference>
<name>A0A1I7LB98_9BACL</name>
<dbReference type="EMBL" id="FPBV01000033">
    <property type="protein sequence ID" value="SFV07032.1"/>
    <property type="molecule type" value="Genomic_DNA"/>
</dbReference>
<keyword evidence="1" id="KW-1133">Transmembrane helix</keyword>
<keyword evidence="1" id="KW-0812">Transmembrane</keyword>
<proteinExistence type="predicted"/>
<dbReference type="STRING" id="392015.SAMN05421543_13312"/>